<proteinExistence type="predicted"/>
<dbReference type="InterPro" id="IPR055974">
    <property type="entry name" value="DUF7552"/>
</dbReference>
<feature type="region of interest" description="Disordered" evidence="1">
    <location>
        <begin position="222"/>
        <end position="260"/>
    </location>
</feature>
<name>M0DBG3_9EURY</name>
<dbReference type="RefSeq" id="WP_006630829.1">
    <property type="nucleotide sequence ID" value="NZ_AOJD01000085.1"/>
</dbReference>
<organism evidence="4 5">
    <name type="scientific">Halorubrum tebenquichense DSM 14210</name>
    <dbReference type="NCBI Taxonomy" id="1227485"/>
    <lineage>
        <taxon>Archaea</taxon>
        <taxon>Methanobacteriati</taxon>
        <taxon>Methanobacteriota</taxon>
        <taxon>Stenosarchaea group</taxon>
        <taxon>Halobacteria</taxon>
        <taxon>Halobacteriales</taxon>
        <taxon>Haloferacaceae</taxon>
        <taxon>Halorubrum</taxon>
    </lineage>
</organism>
<evidence type="ECO:0000259" key="3">
    <source>
        <dbReference type="Pfam" id="PF24422"/>
    </source>
</evidence>
<dbReference type="AlphaFoldDB" id="M0DBG3"/>
<dbReference type="Pfam" id="PF24420">
    <property type="entry name" value="DUF7551"/>
    <property type="match status" value="1"/>
</dbReference>
<feature type="region of interest" description="Disordered" evidence="1">
    <location>
        <begin position="274"/>
        <end position="311"/>
    </location>
</feature>
<feature type="compositionally biased region" description="Low complexity" evidence="1">
    <location>
        <begin position="131"/>
        <end position="144"/>
    </location>
</feature>
<feature type="domain" description="DUF7552" evidence="3">
    <location>
        <begin position="5"/>
        <end position="79"/>
    </location>
</feature>
<reference evidence="4 5" key="1">
    <citation type="journal article" date="2014" name="PLoS Genet.">
        <title>Phylogenetically driven sequencing of extremely halophilic archaea reveals strategies for static and dynamic osmo-response.</title>
        <authorList>
            <person name="Becker E.A."/>
            <person name="Seitzer P.M."/>
            <person name="Tritt A."/>
            <person name="Larsen D."/>
            <person name="Krusor M."/>
            <person name="Yao A.I."/>
            <person name="Wu D."/>
            <person name="Madern D."/>
            <person name="Eisen J.A."/>
            <person name="Darling A.E."/>
            <person name="Facciotti M.T."/>
        </authorList>
    </citation>
    <scope>NUCLEOTIDE SEQUENCE [LARGE SCALE GENOMIC DNA]</scope>
    <source>
        <strain evidence="4 5">DSM 14210</strain>
    </source>
</reference>
<evidence type="ECO:0000256" key="1">
    <source>
        <dbReference type="SAM" id="MobiDB-lite"/>
    </source>
</evidence>
<feature type="compositionally biased region" description="Basic and acidic residues" evidence="1">
    <location>
        <begin position="225"/>
        <end position="234"/>
    </location>
</feature>
<evidence type="ECO:0000259" key="2">
    <source>
        <dbReference type="Pfam" id="PF24420"/>
    </source>
</evidence>
<dbReference type="OrthoDB" id="342580at2157"/>
<accession>M0DBG3</accession>
<sequence length="370" mass="39035">MIGTTLLDIADHIESLAAADGEFSLVCARYGDRPVPAAGLRFDSREAARAAARATEQYRDALRRYDPRLPFYDVVVRQEFAGPEPPLTDERADNARRFVPGPGDRPTDELSDRVVDGAAGGSRAGDRDGRASPLPRSAGDSSGRGPRRDRVEFCHAAAAATFEALSAGGHDRAESAVMDAYFALAERRSDPDDLCLCLLEAMATALERRLDPETQAAVLSAAADRLPDPERSPAADRSSSASDPSASSASDPSGPSDPVTAAFDRLAAVGLVDDYERVAPEERPPELRSSASDGGTVRVSGYALSPTDGRLPTLPVALAVTRRDPRGRPAGVALLAAGSEATGPDWRFRVAHDDPVRDGGPVTAPIPSEE</sequence>
<comment type="caution">
    <text evidence="4">The sequence shown here is derived from an EMBL/GenBank/DDBJ whole genome shotgun (WGS) entry which is preliminary data.</text>
</comment>
<dbReference type="PATRIC" id="fig|1227485.3.peg.3115"/>
<feature type="compositionally biased region" description="Low complexity" evidence="1">
    <location>
        <begin position="235"/>
        <end position="258"/>
    </location>
</feature>
<evidence type="ECO:0000313" key="4">
    <source>
        <dbReference type="EMBL" id="ELZ32077.1"/>
    </source>
</evidence>
<dbReference type="InterPro" id="IPR055973">
    <property type="entry name" value="DUF7551"/>
</dbReference>
<dbReference type="Proteomes" id="UP000011523">
    <property type="component" value="Unassembled WGS sequence"/>
</dbReference>
<dbReference type="EMBL" id="AOJD01000085">
    <property type="protein sequence ID" value="ELZ32077.1"/>
    <property type="molecule type" value="Genomic_DNA"/>
</dbReference>
<feature type="region of interest" description="Disordered" evidence="1">
    <location>
        <begin position="82"/>
        <end position="148"/>
    </location>
</feature>
<protein>
    <submittedName>
        <fullName evidence="4">Uncharacterized protein</fullName>
    </submittedName>
</protein>
<evidence type="ECO:0000313" key="5">
    <source>
        <dbReference type="Proteomes" id="UP000011523"/>
    </source>
</evidence>
<feature type="compositionally biased region" description="Basic and acidic residues" evidence="1">
    <location>
        <begin position="274"/>
        <end position="286"/>
    </location>
</feature>
<feature type="compositionally biased region" description="Basic and acidic residues" evidence="1">
    <location>
        <begin position="105"/>
        <end position="115"/>
    </location>
</feature>
<dbReference type="Pfam" id="PF24422">
    <property type="entry name" value="DUF7552"/>
    <property type="match status" value="1"/>
</dbReference>
<gene>
    <name evidence="4" type="ORF">C472_16039</name>
</gene>
<feature type="domain" description="DUF7551" evidence="2">
    <location>
        <begin position="151"/>
        <end position="366"/>
    </location>
</feature>
<keyword evidence="5" id="KW-1185">Reference proteome</keyword>